<dbReference type="Proteomes" id="UP000541583">
    <property type="component" value="Unassembled WGS sequence"/>
</dbReference>
<evidence type="ECO:0000313" key="4">
    <source>
        <dbReference type="Proteomes" id="UP000548326"/>
    </source>
</evidence>
<organism evidence="2 4">
    <name type="scientific">Mucilaginibacter lappiensis</name>
    <dbReference type="NCBI Taxonomy" id="354630"/>
    <lineage>
        <taxon>Bacteria</taxon>
        <taxon>Pseudomonadati</taxon>
        <taxon>Bacteroidota</taxon>
        <taxon>Sphingobacteriia</taxon>
        <taxon>Sphingobacteriales</taxon>
        <taxon>Sphingobacteriaceae</taxon>
        <taxon>Mucilaginibacter</taxon>
    </lineage>
</organism>
<dbReference type="EMBL" id="JACHCB010000001">
    <property type="protein sequence ID" value="MBB6107547.1"/>
    <property type="molecule type" value="Genomic_DNA"/>
</dbReference>
<dbReference type="Proteomes" id="UP000548326">
    <property type="component" value="Unassembled WGS sequence"/>
</dbReference>
<dbReference type="AlphaFoldDB" id="A0A1N6PKB8"/>
<keyword evidence="3" id="KW-1185">Reference proteome</keyword>
<evidence type="ECO:0000313" key="3">
    <source>
        <dbReference type="Proteomes" id="UP000541583"/>
    </source>
</evidence>
<evidence type="ECO:0000313" key="2">
    <source>
        <dbReference type="EMBL" id="MBB6126132.1"/>
    </source>
</evidence>
<evidence type="ECO:0000313" key="1">
    <source>
        <dbReference type="EMBL" id="MBB6107547.1"/>
    </source>
</evidence>
<reference evidence="3 4" key="1">
    <citation type="submission" date="2020-08" db="EMBL/GenBank/DDBJ databases">
        <title>Genomic Encyclopedia of Type Strains, Phase IV (KMG-V): Genome sequencing to study the core and pangenomes of soil and plant-associated prokaryotes.</title>
        <authorList>
            <person name="Whitman W."/>
        </authorList>
    </citation>
    <scope>NUCLEOTIDE SEQUENCE [LARGE SCALE GENOMIC DNA]</scope>
    <source>
        <strain evidence="1 3">ANJLi2</strain>
        <strain evidence="2 4">MP601</strain>
    </source>
</reference>
<gene>
    <name evidence="2" type="ORF">HDF22_000233</name>
    <name evidence="1" type="ORF">HDF23_000277</name>
</gene>
<accession>A0A1N6PKB8</accession>
<sequence>MAGLYIQYKTTQGISLVETKKKLMMDDDGQKKNEIGRF</sequence>
<proteinExistence type="predicted"/>
<protein>
    <submittedName>
        <fullName evidence="2">Uncharacterized protein</fullName>
    </submittedName>
</protein>
<name>A0A1N6PKB8_9SPHI</name>
<comment type="caution">
    <text evidence="2">The sequence shown here is derived from an EMBL/GenBank/DDBJ whole genome shotgun (WGS) entry which is preliminary data.</text>
</comment>
<dbReference type="EMBL" id="JACHCA010000001">
    <property type="protein sequence ID" value="MBB6126132.1"/>
    <property type="molecule type" value="Genomic_DNA"/>
</dbReference>